<evidence type="ECO:0000256" key="1">
    <source>
        <dbReference type="SAM" id="MobiDB-lite"/>
    </source>
</evidence>
<evidence type="ECO:0000313" key="3">
    <source>
        <dbReference type="EMBL" id="MBD2607024.1"/>
    </source>
</evidence>
<dbReference type="InterPro" id="IPR011051">
    <property type="entry name" value="RmlC_Cupin_sf"/>
</dbReference>
<dbReference type="Proteomes" id="UP000660380">
    <property type="component" value="Unassembled WGS sequence"/>
</dbReference>
<dbReference type="InterPro" id="IPR014710">
    <property type="entry name" value="RmlC-like_jellyroll"/>
</dbReference>
<feature type="compositionally biased region" description="Basic residues" evidence="1">
    <location>
        <begin position="291"/>
        <end position="302"/>
    </location>
</feature>
<evidence type="ECO:0000313" key="4">
    <source>
        <dbReference type="Proteomes" id="UP000660380"/>
    </source>
</evidence>
<accession>A0ABR8GU51</accession>
<dbReference type="InterPro" id="IPR013096">
    <property type="entry name" value="Cupin_2"/>
</dbReference>
<dbReference type="SUPFAM" id="SSF51182">
    <property type="entry name" value="RmlC-like cupins"/>
    <property type="match status" value="1"/>
</dbReference>
<proteinExistence type="predicted"/>
<feature type="region of interest" description="Disordered" evidence="1">
    <location>
        <begin position="278"/>
        <end position="302"/>
    </location>
</feature>
<gene>
    <name evidence="3" type="ORF">H6G81_21460</name>
</gene>
<protein>
    <submittedName>
        <fullName evidence="3">Cupin domain-containing protein</fullName>
    </submittedName>
</protein>
<name>A0ABR8GU51_9CYAN</name>
<reference evidence="3 4" key="1">
    <citation type="journal article" date="2020" name="ISME J.">
        <title>Comparative genomics reveals insights into cyanobacterial evolution and habitat adaptation.</title>
        <authorList>
            <person name="Chen M.Y."/>
            <person name="Teng W.K."/>
            <person name="Zhao L."/>
            <person name="Hu C.X."/>
            <person name="Zhou Y.K."/>
            <person name="Han B.P."/>
            <person name="Song L.R."/>
            <person name="Shu W.S."/>
        </authorList>
    </citation>
    <scope>NUCLEOTIDE SEQUENCE [LARGE SCALE GENOMIC DNA]</scope>
    <source>
        <strain evidence="3 4">FACHB-248</strain>
    </source>
</reference>
<dbReference type="RefSeq" id="WP_144238163.1">
    <property type="nucleotide sequence ID" value="NZ_JACJTA010000053.1"/>
</dbReference>
<dbReference type="EMBL" id="JACJTA010000053">
    <property type="protein sequence ID" value="MBD2607024.1"/>
    <property type="molecule type" value="Genomic_DNA"/>
</dbReference>
<evidence type="ECO:0000259" key="2">
    <source>
        <dbReference type="Pfam" id="PF07883"/>
    </source>
</evidence>
<sequence length="302" mass="33862">MMSNEIKVLVKQEHPLGSISRIAYASALFTCLLIAPTKANGKEYTRNVSVTESKLETLVAQNSEVVACPKGTSLDPLETTPGRLVCKVDSDTTQNIKDDLDVYPRVRSGAKPFIINEDDLVKRSTLAYPAWFRGNNQGIEADDASRYFYRVLMGPGVSAPAYDAKNIFCATLTLKPQTTYFAHNHPATEFYFFFGGKGKWYGEDKVADIRRGSFMVHEPYIAHGFTNTSKTEDLRALGCWWRTPDQPADVILHQGLPTNPCLTRREETALPYAVEPVCSEGEQQRPSANPKHTRLNRRLNRK</sequence>
<keyword evidence="4" id="KW-1185">Reference proteome</keyword>
<dbReference type="Gene3D" id="2.60.120.10">
    <property type="entry name" value="Jelly Rolls"/>
    <property type="match status" value="1"/>
</dbReference>
<feature type="domain" description="Cupin type-2" evidence="2">
    <location>
        <begin position="172"/>
        <end position="237"/>
    </location>
</feature>
<organism evidence="3 4">
    <name type="scientific">Scytonema hofmannii FACHB-248</name>
    <dbReference type="NCBI Taxonomy" id="1842502"/>
    <lineage>
        <taxon>Bacteria</taxon>
        <taxon>Bacillati</taxon>
        <taxon>Cyanobacteriota</taxon>
        <taxon>Cyanophyceae</taxon>
        <taxon>Nostocales</taxon>
        <taxon>Scytonemataceae</taxon>
        <taxon>Scytonema</taxon>
    </lineage>
</organism>
<dbReference type="Pfam" id="PF07883">
    <property type="entry name" value="Cupin_2"/>
    <property type="match status" value="1"/>
</dbReference>
<comment type="caution">
    <text evidence="3">The sequence shown here is derived from an EMBL/GenBank/DDBJ whole genome shotgun (WGS) entry which is preliminary data.</text>
</comment>